<dbReference type="EMBL" id="JAMGBA010000002">
    <property type="protein sequence ID" value="MCL6699096.1"/>
    <property type="molecule type" value="Genomic_DNA"/>
</dbReference>
<dbReference type="RefSeq" id="WP_249904466.1">
    <property type="nucleotide sequence ID" value="NZ_JAMGBA010000002.1"/>
</dbReference>
<sequence>MFDLDALLKVAIPPADLDKAWLEGATDAVDYVVGNSQSEDIILYTGAGQAWIYAMLAPLANVTPPDLEDLQRSHAGPDGGWVIDHVWGGGEPERVYISAPLDSSSCKSLRGGEQLVFRRYFNGVDKGPVRTELSQKLVQALDLYWLDEESAFCKLNEDGDIEPIIRVINLSRYTGKVSDIVVTINAHELHRYMAVTEMALVTRFDFTRYRPKAFGGWHQPTRGQHIGEHLYHHSGVQSECSFVNGVLVSRPLLTQEMLVRKSRHDWNDEGKEYATFKAHDAKNNRLAEVSCAPTALASYFEKDSPLPYQVTPAFFRPEVLQKYKADPEKYTLQHRSIECRASWYLKSYDVNEAGQVHAYLCDLAMLPYKEQLYWQSFNEWPKGPISKRAFETDILGKFTSIEDPVMDLKYEIEKIDGLKPEWWLVRGQRLASTLHYPITTSIEEWANAILALDQLVVEGFSPKSLRKRLKDANRSFDKQWGSVRLLQECLICVGIDEDDAIDIVEPLKALHHLRSKVKGHSSESERQQLIRAARTEHGRLSAHFRSLVADVRSAFDRIVEAL</sequence>
<dbReference type="Proteomes" id="UP001203410">
    <property type="component" value="Unassembled WGS sequence"/>
</dbReference>
<name>A0ABT0RW09_9SPHN</name>
<comment type="caution">
    <text evidence="1">The sequence shown here is derived from an EMBL/GenBank/DDBJ whole genome shotgun (WGS) entry which is preliminary data.</text>
</comment>
<organism evidence="1 2">
    <name type="scientific">Sphingomonas caseinilyticus</name>
    <dbReference type="NCBI Taxonomy" id="2908205"/>
    <lineage>
        <taxon>Bacteria</taxon>
        <taxon>Pseudomonadati</taxon>
        <taxon>Pseudomonadota</taxon>
        <taxon>Alphaproteobacteria</taxon>
        <taxon>Sphingomonadales</taxon>
        <taxon>Sphingomonadaceae</taxon>
        <taxon>Sphingomonas</taxon>
    </lineage>
</organism>
<proteinExistence type="predicted"/>
<evidence type="ECO:0000313" key="1">
    <source>
        <dbReference type="EMBL" id="MCL6699096.1"/>
    </source>
</evidence>
<gene>
    <name evidence="1" type="ORF">LZ496_09930</name>
</gene>
<reference evidence="1 2" key="1">
    <citation type="submission" date="2022-05" db="EMBL/GenBank/DDBJ databases">
        <authorList>
            <person name="Jo J.-H."/>
            <person name="Im W.-T."/>
        </authorList>
    </citation>
    <scope>NUCLEOTIDE SEQUENCE [LARGE SCALE GENOMIC DNA]</scope>
    <source>
        <strain evidence="1 2">NSE70-1</strain>
    </source>
</reference>
<keyword evidence="2" id="KW-1185">Reference proteome</keyword>
<evidence type="ECO:0000313" key="2">
    <source>
        <dbReference type="Proteomes" id="UP001203410"/>
    </source>
</evidence>
<protein>
    <submittedName>
        <fullName evidence="1">Uncharacterized protein</fullName>
    </submittedName>
</protein>
<accession>A0ABT0RW09</accession>